<dbReference type="PANTHER" id="PTHR34817">
    <property type="entry name" value="NUCLEOTIDYLTRANSFERASE"/>
    <property type="match status" value="1"/>
</dbReference>
<comment type="caution">
    <text evidence="1">The sequence shown here is derived from an EMBL/GenBank/DDBJ whole genome shotgun (WGS) entry which is preliminary data.</text>
</comment>
<dbReference type="HOGENOM" id="CLU_064931_0_0_9"/>
<keyword evidence="2" id="KW-1185">Reference proteome</keyword>
<protein>
    <recommendedName>
        <fullName evidence="3">Nucleotidyltransferase</fullName>
    </recommendedName>
</protein>
<evidence type="ECO:0000313" key="1">
    <source>
        <dbReference type="EMBL" id="EEG47555.1"/>
    </source>
</evidence>
<dbReference type="SUPFAM" id="SSF81301">
    <property type="entry name" value="Nucleotidyltransferase"/>
    <property type="match status" value="1"/>
</dbReference>
<dbReference type="eggNOG" id="COG3541">
    <property type="taxonomic scope" value="Bacteria"/>
</dbReference>
<organism evidence="1 2">
    <name type="scientific">Blautia hydrogenotrophica (strain DSM 10507 / JCM 14656 / S5a33)</name>
    <name type="common">Ruminococcus hydrogenotrophicus</name>
    <dbReference type="NCBI Taxonomy" id="476272"/>
    <lineage>
        <taxon>Bacteria</taxon>
        <taxon>Bacillati</taxon>
        <taxon>Bacillota</taxon>
        <taxon>Clostridia</taxon>
        <taxon>Lachnospirales</taxon>
        <taxon>Lachnospiraceae</taxon>
        <taxon>Blautia</taxon>
    </lineage>
</organism>
<dbReference type="PANTHER" id="PTHR34817:SF1">
    <property type="entry name" value="NUCLEOTIDYLTRANSFERASE"/>
    <property type="match status" value="1"/>
</dbReference>
<evidence type="ECO:0008006" key="3">
    <source>
        <dbReference type="Google" id="ProtNLM"/>
    </source>
</evidence>
<name>C0CRN3_BLAHS</name>
<accession>C0CRN3</accession>
<gene>
    <name evidence="1" type="ORF">RUMHYD_03547</name>
</gene>
<proteinExistence type="predicted"/>
<reference evidence="1 2" key="2">
    <citation type="submission" date="2009-02" db="EMBL/GenBank/DDBJ databases">
        <title>Draft genome sequence of Blautia hydrogenotrophica DSM 10507 (Ruminococcus hydrogenotrophicus DSM 10507).</title>
        <authorList>
            <person name="Sudarsanam P."/>
            <person name="Ley R."/>
            <person name="Guruge J."/>
            <person name="Turnbaugh P.J."/>
            <person name="Mahowald M."/>
            <person name="Liep D."/>
            <person name="Gordon J."/>
        </authorList>
    </citation>
    <scope>NUCLEOTIDE SEQUENCE [LARGE SCALE GENOMIC DNA]</scope>
    <source>
        <strain evidence="2">DSM 10507 / JCM 14656 / S5a33</strain>
    </source>
</reference>
<dbReference type="InterPro" id="IPR043519">
    <property type="entry name" value="NT_sf"/>
</dbReference>
<reference evidence="1 2" key="1">
    <citation type="submission" date="2009-01" db="EMBL/GenBank/DDBJ databases">
        <authorList>
            <person name="Fulton L."/>
            <person name="Clifton S."/>
            <person name="Fulton B."/>
            <person name="Xu J."/>
            <person name="Minx P."/>
            <person name="Pepin K.H."/>
            <person name="Johnson M."/>
            <person name="Bhonagiri V."/>
            <person name="Nash W.E."/>
            <person name="Mardis E.R."/>
            <person name="Wilson R.K."/>
        </authorList>
    </citation>
    <scope>NUCLEOTIDE SEQUENCE [LARGE SCALE GENOMIC DNA]</scope>
    <source>
        <strain evidence="2">DSM 10507 / JCM 14656 / S5a33</strain>
    </source>
</reference>
<dbReference type="Pfam" id="PF10127">
    <property type="entry name" value="RlaP"/>
    <property type="match status" value="1"/>
</dbReference>
<dbReference type="EMBL" id="ACBZ01000188">
    <property type="protein sequence ID" value="EEG47555.1"/>
    <property type="molecule type" value="Genomic_DNA"/>
</dbReference>
<dbReference type="InterPro" id="IPR018775">
    <property type="entry name" value="RlaP"/>
</dbReference>
<sequence length="358" mass="41569">MDRIIGQIAADGELNEMGVYKLKDFKKLLDTEEYKFLKEHPRLGNRIMLLGVGGSYAYGTDYENSDIDFRGITLNLPSDLLGLTKFEQYEDRKTDTVIYSFNKMIRLLLECNPNTCEILGLEKEGYVILSELGQELLDNRSLFLTKRAAKSFGGYAQAQIRRLQNAIARDSMPQAQREQHILNSVQNSLEEFHRHFASFDKGSIRLYIDRAENPQFETEIFVDANYRHLPLRDYENMWGVMRSVVSSYDKIGKRGKKDDNHLNKHAMHTIRLFMMAIDILEKGEICTRRTKEQGLLLKIRNGGFRKEDGGFLPEYFDILSDYEQRMERASKESALPEEPDMEKVEAFVEYVNRKALEV</sequence>
<evidence type="ECO:0000313" key="2">
    <source>
        <dbReference type="Proteomes" id="UP000003100"/>
    </source>
</evidence>
<dbReference type="Proteomes" id="UP000003100">
    <property type="component" value="Unassembled WGS sequence"/>
</dbReference>
<dbReference type="PATRIC" id="fig|476272.21.peg.226"/>
<dbReference type="AlphaFoldDB" id="C0CRN3"/>